<dbReference type="InterPro" id="IPR036388">
    <property type="entry name" value="WH-like_DNA-bd_sf"/>
</dbReference>
<dbReference type="PANTHER" id="PTHR43133:SF46">
    <property type="entry name" value="RNA POLYMERASE SIGMA-70 FACTOR ECF SUBFAMILY"/>
    <property type="match status" value="1"/>
</dbReference>
<dbReference type="InterPro" id="IPR039425">
    <property type="entry name" value="RNA_pol_sigma-70-like"/>
</dbReference>
<gene>
    <name evidence="7" type="ORF">SAMN05444274_101161</name>
</gene>
<evidence type="ECO:0000256" key="3">
    <source>
        <dbReference type="ARBA" id="ARBA00023082"/>
    </source>
</evidence>
<dbReference type="GO" id="GO:0006352">
    <property type="term" value="P:DNA-templated transcription initiation"/>
    <property type="evidence" value="ECO:0007669"/>
    <property type="project" value="InterPro"/>
</dbReference>
<dbReference type="STRING" id="1484053.SAMN05444274_101161"/>
<feature type="domain" description="RNA polymerase sigma factor 70 region 4 type 2" evidence="6">
    <location>
        <begin position="119"/>
        <end position="169"/>
    </location>
</feature>
<keyword evidence="4" id="KW-0804">Transcription</keyword>
<comment type="similarity">
    <text evidence="1">Belongs to the sigma-70 factor family. ECF subfamily.</text>
</comment>
<keyword evidence="2" id="KW-0805">Transcription regulation</keyword>
<keyword evidence="3" id="KW-0731">Sigma factor</keyword>
<dbReference type="Pfam" id="PF08281">
    <property type="entry name" value="Sigma70_r4_2"/>
    <property type="match status" value="1"/>
</dbReference>
<evidence type="ECO:0000259" key="5">
    <source>
        <dbReference type="Pfam" id="PF04542"/>
    </source>
</evidence>
<dbReference type="InterPro" id="IPR014284">
    <property type="entry name" value="RNA_pol_sigma-70_dom"/>
</dbReference>
<name>A0A1M4SVD3_9BACT</name>
<protein>
    <submittedName>
        <fullName evidence="7">RNA polymerase sigma-70 factor, ECF subfamily</fullName>
    </submittedName>
</protein>
<dbReference type="AlphaFoldDB" id="A0A1M4SVD3"/>
<dbReference type="SUPFAM" id="SSF88659">
    <property type="entry name" value="Sigma3 and sigma4 domains of RNA polymerase sigma factors"/>
    <property type="match status" value="1"/>
</dbReference>
<feature type="domain" description="RNA polymerase sigma-70 region 2" evidence="5">
    <location>
        <begin position="21"/>
        <end position="86"/>
    </location>
</feature>
<sequence length="187" mass="21848">MDLKRTIKLCLKRDEQAFKKLYNHYISAFWGITRRYTASPEETDDIVQEAFIKIFNNLNQLRDIEHFEAWAKRIIINTALHAISNKNNSNIDINDYKPELPEEDEPRSLTAMDNMGISELIGLMDHLPAGYKTILNLYAVEEFSHKEIGKMLNIKEATSRSQYFKAKKAFQKILVEHNLKSHEQYAV</sequence>
<evidence type="ECO:0000259" key="6">
    <source>
        <dbReference type="Pfam" id="PF08281"/>
    </source>
</evidence>
<evidence type="ECO:0000256" key="4">
    <source>
        <dbReference type="ARBA" id="ARBA00023163"/>
    </source>
</evidence>
<dbReference type="InterPro" id="IPR007627">
    <property type="entry name" value="RNA_pol_sigma70_r2"/>
</dbReference>
<evidence type="ECO:0000313" key="7">
    <source>
        <dbReference type="EMBL" id="SHE36149.1"/>
    </source>
</evidence>
<evidence type="ECO:0000256" key="1">
    <source>
        <dbReference type="ARBA" id="ARBA00010641"/>
    </source>
</evidence>
<dbReference type="Gene3D" id="1.10.10.10">
    <property type="entry name" value="Winged helix-like DNA-binding domain superfamily/Winged helix DNA-binding domain"/>
    <property type="match status" value="1"/>
</dbReference>
<dbReference type="InterPro" id="IPR013249">
    <property type="entry name" value="RNA_pol_sigma70_r4_t2"/>
</dbReference>
<dbReference type="OrthoDB" id="1056775at2"/>
<organism evidence="7 8">
    <name type="scientific">Mariniphaga anaerophila</name>
    <dbReference type="NCBI Taxonomy" id="1484053"/>
    <lineage>
        <taxon>Bacteria</taxon>
        <taxon>Pseudomonadati</taxon>
        <taxon>Bacteroidota</taxon>
        <taxon>Bacteroidia</taxon>
        <taxon>Marinilabiliales</taxon>
        <taxon>Prolixibacteraceae</taxon>
        <taxon>Mariniphaga</taxon>
    </lineage>
</organism>
<dbReference type="GO" id="GO:0003677">
    <property type="term" value="F:DNA binding"/>
    <property type="evidence" value="ECO:0007669"/>
    <property type="project" value="InterPro"/>
</dbReference>
<dbReference type="Pfam" id="PF04542">
    <property type="entry name" value="Sigma70_r2"/>
    <property type="match status" value="1"/>
</dbReference>
<evidence type="ECO:0000313" key="8">
    <source>
        <dbReference type="Proteomes" id="UP000184164"/>
    </source>
</evidence>
<dbReference type="EMBL" id="FQUM01000001">
    <property type="protein sequence ID" value="SHE36149.1"/>
    <property type="molecule type" value="Genomic_DNA"/>
</dbReference>
<dbReference type="GO" id="GO:0016987">
    <property type="term" value="F:sigma factor activity"/>
    <property type="evidence" value="ECO:0007669"/>
    <property type="project" value="UniProtKB-KW"/>
</dbReference>
<reference evidence="7 8" key="1">
    <citation type="submission" date="2016-11" db="EMBL/GenBank/DDBJ databases">
        <authorList>
            <person name="Jaros S."/>
            <person name="Januszkiewicz K."/>
            <person name="Wedrychowicz H."/>
        </authorList>
    </citation>
    <scope>NUCLEOTIDE SEQUENCE [LARGE SCALE GENOMIC DNA]</scope>
    <source>
        <strain evidence="7 8">DSM 26910</strain>
    </source>
</reference>
<dbReference type="PANTHER" id="PTHR43133">
    <property type="entry name" value="RNA POLYMERASE ECF-TYPE SIGMA FACTO"/>
    <property type="match status" value="1"/>
</dbReference>
<proteinExistence type="inferred from homology"/>
<dbReference type="SUPFAM" id="SSF88946">
    <property type="entry name" value="Sigma2 domain of RNA polymerase sigma factors"/>
    <property type="match status" value="1"/>
</dbReference>
<accession>A0A1M4SVD3</accession>
<keyword evidence="8" id="KW-1185">Reference proteome</keyword>
<dbReference type="InterPro" id="IPR013325">
    <property type="entry name" value="RNA_pol_sigma_r2"/>
</dbReference>
<dbReference type="Gene3D" id="1.10.1740.10">
    <property type="match status" value="1"/>
</dbReference>
<evidence type="ECO:0000256" key="2">
    <source>
        <dbReference type="ARBA" id="ARBA00023015"/>
    </source>
</evidence>
<dbReference type="Proteomes" id="UP000184164">
    <property type="component" value="Unassembled WGS sequence"/>
</dbReference>
<dbReference type="RefSeq" id="WP_072998056.1">
    <property type="nucleotide sequence ID" value="NZ_FQUM01000001.1"/>
</dbReference>
<dbReference type="NCBIfam" id="TIGR02937">
    <property type="entry name" value="sigma70-ECF"/>
    <property type="match status" value="1"/>
</dbReference>
<dbReference type="InterPro" id="IPR013324">
    <property type="entry name" value="RNA_pol_sigma_r3/r4-like"/>
</dbReference>